<comment type="pathway">
    <text evidence="1">One-carbon metabolism; tetrahydrofolate interconversion.</text>
</comment>
<dbReference type="Gene3D" id="3.40.50.300">
    <property type="entry name" value="P-loop containing nucleotide triphosphate hydrolases"/>
    <property type="match status" value="1"/>
</dbReference>
<evidence type="ECO:0000256" key="6">
    <source>
        <dbReference type="ARBA" id="ARBA00022840"/>
    </source>
</evidence>
<dbReference type="SUPFAM" id="SSF52540">
    <property type="entry name" value="P-loop containing nucleoside triphosphate hydrolases"/>
    <property type="match status" value="1"/>
</dbReference>
<comment type="caution">
    <text evidence="7">The sequence shown here is derived from an EMBL/GenBank/DDBJ whole genome shotgun (WGS) entry which is preliminary data.</text>
</comment>
<evidence type="ECO:0000256" key="1">
    <source>
        <dbReference type="ARBA" id="ARBA00004777"/>
    </source>
</evidence>
<gene>
    <name evidence="7" type="ORF">ENO10_00220</name>
</gene>
<dbReference type="GO" id="GO:0004329">
    <property type="term" value="F:formate-tetrahydrofolate ligase activity"/>
    <property type="evidence" value="ECO:0007669"/>
    <property type="project" value="UniProtKB-EC"/>
</dbReference>
<evidence type="ECO:0000256" key="3">
    <source>
        <dbReference type="ARBA" id="ARBA00022563"/>
    </source>
</evidence>
<dbReference type="InterPro" id="IPR027417">
    <property type="entry name" value="P-loop_NTPase"/>
</dbReference>
<dbReference type="Gene3D" id="3.10.410.10">
    <property type="entry name" value="Formyltetrahydrofolate synthetase, domain 3"/>
    <property type="match status" value="1"/>
</dbReference>
<protein>
    <recommendedName>
        <fullName evidence="2">formate--tetrahydrofolate ligase</fullName>
        <ecNumber evidence="2">6.3.4.3</ecNumber>
    </recommendedName>
</protein>
<accession>A0A7C2LZG2</accession>
<reference evidence="7" key="1">
    <citation type="journal article" date="2020" name="mSystems">
        <title>Genome- and Community-Level Interaction Insights into Carbon Utilization and Element Cycling Functions of Hydrothermarchaeota in Hydrothermal Sediment.</title>
        <authorList>
            <person name="Zhou Z."/>
            <person name="Liu Y."/>
            <person name="Xu W."/>
            <person name="Pan J."/>
            <person name="Luo Z.H."/>
            <person name="Li M."/>
        </authorList>
    </citation>
    <scope>NUCLEOTIDE SEQUENCE [LARGE SCALE GENOMIC DNA]</scope>
    <source>
        <strain evidence="7">SpSt-1235</strain>
    </source>
</reference>
<keyword evidence="6" id="KW-0067">ATP-binding</keyword>
<evidence type="ECO:0000256" key="2">
    <source>
        <dbReference type="ARBA" id="ARBA00012295"/>
    </source>
</evidence>
<dbReference type="EMBL" id="DSEE01000015">
    <property type="protein sequence ID" value="HER39626.1"/>
    <property type="molecule type" value="Genomic_DNA"/>
</dbReference>
<evidence type="ECO:0000313" key="7">
    <source>
        <dbReference type="EMBL" id="HER39626.1"/>
    </source>
</evidence>
<dbReference type="Proteomes" id="UP000885753">
    <property type="component" value="Unassembled WGS sequence"/>
</dbReference>
<dbReference type="Pfam" id="PF01268">
    <property type="entry name" value="FTHFS"/>
    <property type="match status" value="1"/>
</dbReference>
<dbReference type="GO" id="GO:0006730">
    <property type="term" value="P:one-carbon metabolic process"/>
    <property type="evidence" value="ECO:0007669"/>
    <property type="project" value="UniProtKB-KW"/>
</dbReference>
<keyword evidence="4 7" id="KW-0436">Ligase</keyword>
<dbReference type="InterPro" id="IPR000559">
    <property type="entry name" value="Formate_THF_ligase"/>
</dbReference>
<name>A0A7C2LZG2_9FLAO</name>
<organism evidence="7">
    <name type="scientific">Salinimicrobium catena</name>
    <dbReference type="NCBI Taxonomy" id="390640"/>
    <lineage>
        <taxon>Bacteria</taxon>
        <taxon>Pseudomonadati</taxon>
        <taxon>Bacteroidota</taxon>
        <taxon>Flavobacteriia</taxon>
        <taxon>Flavobacteriales</taxon>
        <taxon>Flavobacteriaceae</taxon>
        <taxon>Salinimicrobium</taxon>
    </lineage>
</organism>
<feature type="non-terminal residue" evidence="7">
    <location>
        <position position="1"/>
    </location>
</feature>
<dbReference type="EC" id="6.3.4.3" evidence="2"/>
<evidence type="ECO:0000256" key="4">
    <source>
        <dbReference type="ARBA" id="ARBA00022598"/>
    </source>
</evidence>
<evidence type="ECO:0000256" key="5">
    <source>
        <dbReference type="ARBA" id="ARBA00022741"/>
    </source>
</evidence>
<sequence>ALADGWARGGEGAIELAEKVVEVVEQSKDEFTPLYDWDMDVITKIETIATSIYGAEKVEFGPKAKRDLKTITNLGLDNLPVCIAKTQKSLSDDPTLLGRPTGFTLTVREIEIAAGAGFLIPITGDMMRMPGLPAHPASEKIDIDKEGNISGLI</sequence>
<keyword evidence="5" id="KW-0547">Nucleotide-binding</keyword>
<dbReference type="AlphaFoldDB" id="A0A7C2LZG2"/>
<dbReference type="GO" id="GO:0005524">
    <property type="term" value="F:ATP binding"/>
    <property type="evidence" value="ECO:0007669"/>
    <property type="project" value="UniProtKB-KW"/>
</dbReference>
<dbReference type="FunFam" id="3.10.410.10:FF:000001">
    <property type="entry name" value="Putative formate--tetrahydrofolate ligase"/>
    <property type="match status" value="1"/>
</dbReference>
<proteinExistence type="predicted"/>
<keyword evidence="3" id="KW-0554">One-carbon metabolism</keyword>